<dbReference type="STRING" id="554065.E1ZDS0"/>
<dbReference type="Pfam" id="PF00268">
    <property type="entry name" value="Ribonuc_red_sm"/>
    <property type="match status" value="1"/>
</dbReference>
<dbReference type="SUPFAM" id="SSF143456">
    <property type="entry name" value="VC0467-like"/>
    <property type="match status" value="1"/>
</dbReference>
<dbReference type="Pfam" id="PF02622">
    <property type="entry name" value="DUF179"/>
    <property type="match status" value="1"/>
</dbReference>
<dbReference type="PANTHER" id="PTHR31984">
    <property type="entry name" value="TRANSPORTER, PUTATIVE (DUF179)-RELATED"/>
    <property type="match status" value="1"/>
</dbReference>
<evidence type="ECO:0000256" key="1">
    <source>
        <dbReference type="ARBA" id="ARBA00009303"/>
    </source>
</evidence>
<dbReference type="Proteomes" id="UP000008141">
    <property type="component" value="Unassembled WGS sequence"/>
</dbReference>
<dbReference type="InterPro" id="IPR033909">
    <property type="entry name" value="RNR_small"/>
</dbReference>
<dbReference type="SUPFAM" id="SSF47240">
    <property type="entry name" value="Ferritin-like"/>
    <property type="match status" value="1"/>
</dbReference>
<sequence>MATHCCAPTVHVVVAPQRRRPSAAPRGRRSLTCRAEMGPEDREEASQHFGAPGASGTPAGHSSSSAAPSNSGSSSSWEWDNEQPIIFSPDMDMPPVLVQDWRAFRARLVAMESGQAARAASLQLGREERWAHVLAQPERGCLLVARPRPGLGMFANTVILLLEHDDREGSSGLVINMPTPLLISNLGLEEDIADAFRQCPLFIGGPVTKNLLHVLHARRDVEGALEIIEGVFAGGVESASELVRRGEASPKDFMLLSGYSGWGPGQLQQELRSGTWIPVAASQAVIMDCLKESLAWNPHPANPLSSPLIGSSGSTGLAPNSEDVKRMCWQRVLWRAGIEPHMLGMLHCPNINSVPHNRNPLLLALCGPPTLFSPDLPAALAPSDFPTPAAYWMHFSAAVGGARSRPIGRGRAPGLPPVYLMLFPVISHVFCITPQATTQLLRWAGRQAEACRQPPAWLVLGNCWNVPMLCQCSIQFFMRLTSAWNPSLLHHMSARASKRSKLGWARWLFSIAAGTYKAFRSANQVRVAGRRILAFEVDRMGAWAPSDHPKGGSRHPKPLLDENPDRYCMFPLKEDRVWSQYKKAEASRPSGQAPNDPLCMAHTTFWTTFWTAEDVDFSSDARDWQDRLAPGERSFLSSVLAYLAASDRLIQHNVVARFMIDVELAEARAFYAFQLFKKNVHTEMVSAILAALFAGKEEQLAAVLRTVLALPAFQAKAAWVRKWINRQATAAAALPPLLLPRGLLPGTGHATDLISRDEGVHVESAGVMYSLLRSKLTDSQAQGIVGEAVEAERAFVCGQLPLEATGLEAGAMEEYLQYVGDRLLGALGHAPLYRVAANPLPWLEGIAMK</sequence>
<feature type="compositionally biased region" description="Basic and acidic residues" evidence="2">
    <location>
        <begin position="37"/>
        <end position="46"/>
    </location>
</feature>
<dbReference type="Gene3D" id="3.40.1740.10">
    <property type="entry name" value="VC0467-like"/>
    <property type="match status" value="1"/>
</dbReference>
<dbReference type="InParanoid" id="E1ZDS0"/>
<dbReference type="CDD" id="cd01049">
    <property type="entry name" value="RNRR2"/>
    <property type="match status" value="1"/>
</dbReference>
<keyword evidence="4" id="KW-1185">Reference proteome</keyword>
<accession>E1ZDS0</accession>
<dbReference type="GeneID" id="17355343"/>
<dbReference type="InterPro" id="IPR000358">
    <property type="entry name" value="RNR_small_fam"/>
</dbReference>
<dbReference type="OrthoDB" id="272750at2759"/>
<dbReference type="InterPro" id="IPR003774">
    <property type="entry name" value="AlgH-like"/>
</dbReference>
<dbReference type="KEGG" id="cvr:CHLNCDRAFT_57791"/>
<dbReference type="InterPro" id="IPR009078">
    <property type="entry name" value="Ferritin-like_SF"/>
</dbReference>
<evidence type="ECO:0000313" key="4">
    <source>
        <dbReference type="Proteomes" id="UP000008141"/>
    </source>
</evidence>
<dbReference type="AlphaFoldDB" id="E1ZDS0"/>
<feature type="compositionally biased region" description="Low complexity" evidence="2">
    <location>
        <begin position="50"/>
        <end position="76"/>
    </location>
</feature>
<reference evidence="3 4" key="1">
    <citation type="journal article" date="2010" name="Plant Cell">
        <title>The Chlorella variabilis NC64A genome reveals adaptation to photosymbiosis, coevolution with viruses, and cryptic sex.</title>
        <authorList>
            <person name="Blanc G."/>
            <person name="Duncan G."/>
            <person name="Agarkova I."/>
            <person name="Borodovsky M."/>
            <person name="Gurnon J."/>
            <person name="Kuo A."/>
            <person name="Lindquist E."/>
            <person name="Lucas S."/>
            <person name="Pangilinan J."/>
            <person name="Polle J."/>
            <person name="Salamov A."/>
            <person name="Terry A."/>
            <person name="Yamada T."/>
            <person name="Dunigan D.D."/>
            <person name="Grigoriev I.V."/>
            <person name="Claverie J.M."/>
            <person name="Van Etten J.L."/>
        </authorList>
    </citation>
    <scope>NUCLEOTIDE SEQUENCE [LARGE SCALE GENOMIC DNA]</scope>
    <source>
        <strain evidence="3 4">NC64A</strain>
    </source>
</reference>
<dbReference type="PANTHER" id="PTHR31984:SF17">
    <property type="entry name" value="TRANSCRIPTIONAL REGULATOR"/>
    <property type="match status" value="1"/>
</dbReference>
<feature type="compositionally biased region" description="Basic residues" evidence="2">
    <location>
        <begin position="17"/>
        <end position="31"/>
    </location>
</feature>
<dbReference type="GO" id="GO:0009263">
    <property type="term" value="P:deoxyribonucleotide biosynthetic process"/>
    <property type="evidence" value="ECO:0007669"/>
    <property type="project" value="InterPro"/>
</dbReference>
<proteinExistence type="inferred from homology"/>
<evidence type="ECO:0000256" key="2">
    <source>
        <dbReference type="SAM" id="MobiDB-lite"/>
    </source>
</evidence>
<dbReference type="Gene3D" id="1.10.620.20">
    <property type="entry name" value="Ribonucleotide Reductase, subunit A"/>
    <property type="match status" value="2"/>
</dbReference>
<dbReference type="eggNOG" id="KOG1567">
    <property type="taxonomic scope" value="Eukaryota"/>
</dbReference>
<name>E1ZDS0_CHLVA</name>
<organism evidence="4">
    <name type="scientific">Chlorella variabilis</name>
    <name type="common">Green alga</name>
    <dbReference type="NCBI Taxonomy" id="554065"/>
    <lineage>
        <taxon>Eukaryota</taxon>
        <taxon>Viridiplantae</taxon>
        <taxon>Chlorophyta</taxon>
        <taxon>core chlorophytes</taxon>
        <taxon>Trebouxiophyceae</taxon>
        <taxon>Chlorellales</taxon>
        <taxon>Chlorellaceae</taxon>
        <taxon>Chlorella clade</taxon>
        <taxon>Chlorella</taxon>
    </lineage>
</organism>
<evidence type="ECO:0000313" key="3">
    <source>
        <dbReference type="EMBL" id="EFN55908.1"/>
    </source>
</evidence>
<dbReference type="InterPro" id="IPR012348">
    <property type="entry name" value="RNR-like"/>
</dbReference>
<feature type="region of interest" description="Disordered" evidence="2">
    <location>
        <begin position="17"/>
        <end position="78"/>
    </location>
</feature>
<comment type="similarity">
    <text evidence="1">Belongs to the ribonucleoside diphosphate reductase small chain family.</text>
</comment>
<gene>
    <name evidence="3" type="ORF">CHLNCDRAFT_57791</name>
</gene>
<protein>
    <submittedName>
        <fullName evidence="3">Uncharacterized protein</fullName>
    </submittedName>
</protein>
<dbReference type="GO" id="GO:0016491">
    <property type="term" value="F:oxidoreductase activity"/>
    <property type="evidence" value="ECO:0007669"/>
    <property type="project" value="InterPro"/>
</dbReference>
<dbReference type="RefSeq" id="XP_005848010.1">
    <property type="nucleotide sequence ID" value="XM_005847948.1"/>
</dbReference>
<dbReference type="EMBL" id="GL433843">
    <property type="protein sequence ID" value="EFN55908.1"/>
    <property type="molecule type" value="Genomic_DNA"/>
</dbReference>